<keyword evidence="3" id="KW-1185">Reference proteome</keyword>
<feature type="compositionally biased region" description="Polar residues" evidence="1">
    <location>
        <begin position="94"/>
        <end position="108"/>
    </location>
</feature>
<reference evidence="2" key="1">
    <citation type="submission" date="2021-03" db="EMBL/GenBank/DDBJ databases">
        <authorList>
            <person name="Tagirdzhanova G."/>
        </authorList>
    </citation>
    <scope>NUCLEOTIDE SEQUENCE</scope>
</reference>
<organism evidence="2 3">
    <name type="scientific">Heterodermia speciosa</name>
    <dbReference type="NCBI Taxonomy" id="116794"/>
    <lineage>
        <taxon>Eukaryota</taxon>
        <taxon>Fungi</taxon>
        <taxon>Dikarya</taxon>
        <taxon>Ascomycota</taxon>
        <taxon>Pezizomycotina</taxon>
        <taxon>Lecanoromycetes</taxon>
        <taxon>OSLEUM clade</taxon>
        <taxon>Lecanoromycetidae</taxon>
        <taxon>Caliciales</taxon>
        <taxon>Physciaceae</taxon>
        <taxon>Heterodermia</taxon>
    </lineage>
</organism>
<protein>
    <submittedName>
        <fullName evidence="2">Uncharacterized protein</fullName>
    </submittedName>
</protein>
<dbReference type="Proteomes" id="UP000664521">
    <property type="component" value="Unassembled WGS sequence"/>
</dbReference>
<feature type="compositionally biased region" description="Basic residues" evidence="1">
    <location>
        <begin position="77"/>
        <end position="86"/>
    </location>
</feature>
<dbReference type="EMBL" id="CAJPDS010000139">
    <property type="protein sequence ID" value="CAF9939841.1"/>
    <property type="molecule type" value="Genomic_DNA"/>
</dbReference>
<sequence length="339" mass="38224">MQSRIEAANRTDNLPLDQALYQMGLTLATSNAILDPRYAQVRGTETPRFWARETVRVNWNTLVLLNSQLKAAARRSQTTKKAKISSKKSLEPENAQSEEPATSSHTATVSTILESISSDRNLRAAHVSLVSSAPALLPDHYVLYKATAAVEMEDWISEDGDVSIEGLATFPGGDFNPNSLAYYWTLERATAQQYHGYASIRCPYAEIWLLEVQIPNAFISSLTVRELWFSRDWKEFIWYCRKLYQPPSKYDQFRKPGGADLIQGHICKSHSHTITKIKKDDIQDRMDANNVMVNPDGQKVSQWAFVQPESTLRLAREIRGKIHVEISPPAISIATTVNK</sequence>
<evidence type="ECO:0000256" key="1">
    <source>
        <dbReference type="SAM" id="MobiDB-lite"/>
    </source>
</evidence>
<accession>A0A8H3PF34</accession>
<evidence type="ECO:0000313" key="3">
    <source>
        <dbReference type="Proteomes" id="UP000664521"/>
    </source>
</evidence>
<comment type="caution">
    <text evidence="2">The sequence shown here is derived from an EMBL/GenBank/DDBJ whole genome shotgun (WGS) entry which is preliminary data.</text>
</comment>
<evidence type="ECO:0000313" key="2">
    <source>
        <dbReference type="EMBL" id="CAF9939841.1"/>
    </source>
</evidence>
<feature type="region of interest" description="Disordered" evidence="1">
    <location>
        <begin position="76"/>
        <end position="108"/>
    </location>
</feature>
<proteinExistence type="predicted"/>
<dbReference type="AlphaFoldDB" id="A0A8H3PF34"/>
<name>A0A8H3PF34_9LECA</name>
<dbReference type="OrthoDB" id="5429780at2759"/>
<gene>
    <name evidence="2" type="ORF">HETSPECPRED_001910</name>
</gene>